<keyword evidence="2" id="KW-0472">Membrane</keyword>
<feature type="region of interest" description="Disordered" evidence="1">
    <location>
        <begin position="222"/>
        <end position="265"/>
    </location>
</feature>
<sequence>MDFYLQVPSKNQTFTRRIHHDTDVEIKEISFDIPLYGSVYPVLSFEFEHQQNGDIKFSVKVMVKAGISYVPDVDLVIIDEETIHGKTCMNISNDTSDKPGAGLVLGQCFPEKYTFPSAGPSPGKPGYKPSATLNKSCDMKTKHCGSGEVCDLSKKQPVCRCQGEFKLSQKGDVCISESRYGQKCRQQHECGYHEECVKNLAICRCEEGYTYSTSHRMCIFHQPGTPTEAPPKGADTPGPPPAQVTTQEPQGTVNGTSGSGGGGKSPVMAKLPPILGGVLGGVTVLAAATWGFVYFRRRRLLRNRLDTALSMRDESTEALLGDTDDMVM</sequence>
<dbReference type="AlphaFoldDB" id="A0AAV3ZEF3"/>
<reference evidence="3 4" key="1">
    <citation type="journal article" date="2021" name="Elife">
        <title>Chloroplast acquisition without the gene transfer in kleptoplastic sea slugs, Plakobranchus ocellatus.</title>
        <authorList>
            <person name="Maeda T."/>
            <person name="Takahashi S."/>
            <person name="Yoshida T."/>
            <person name="Shimamura S."/>
            <person name="Takaki Y."/>
            <person name="Nagai Y."/>
            <person name="Toyoda A."/>
            <person name="Suzuki Y."/>
            <person name="Arimoto A."/>
            <person name="Ishii H."/>
            <person name="Satoh N."/>
            <person name="Nishiyama T."/>
            <person name="Hasebe M."/>
            <person name="Maruyama T."/>
            <person name="Minagawa J."/>
            <person name="Obokata J."/>
            <person name="Shigenobu S."/>
        </authorList>
    </citation>
    <scope>NUCLEOTIDE SEQUENCE [LARGE SCALE GENOMIC DNA]</scope>
</reference>
<keyword evidence="4" id="KW-1185">Reference proteome</keyword>
<keyword evidence="2" id="KW-0812">Transmembrane</keyword>
<gene>
    <name evidence="3" type="ORF">PoB_001926900</name>
</gene>
<accession>A0AAV3ZEF3</accession>
<organism evidence="3 4">
    <name type="scientific">Plakobranchus ocellatus</name>
    <dbReference type="NCBI Taxonomy" id="259542"/>
    <lineage>
        <taxon>Eukaryota</taxon>
        <taxon>Metazoa</taxon>
        <taxon>Spiralia</taxon>
        <taxon>Lophotrochozoa</taxon>
        <taxon>Mollusca</taxon>
        <taxon>Gastropoda</taxon>
        <taxon>Heterobranchia</taxon>
        <taxon>Euthyneura</taxon>
        <taxon>Panpulmonata</taxon>
        <taxon>Sacoglossa</taxon>
        <taxon>Placobranchoidea</taxon>
        <taxon>Plakobranchidae</taxon>
        <taxon>Plakobranchus</taxon>
    </lineage>
</organism>
<evidence type="ECO:0000313" key="3">
    <source>
        <dbReference type="EMBL" id="GFN92763.1"/>
    </source>
</evidence>
<keyword evidence="2" id="KW-1133">Transmembrane helix</keyword>
<proteinExistence type="predicted"/>
<evidence type="ECO:0000256" key="2">
    <source>
        <dbReference type="SAM" id="Phobius"/>
    </source>
</evidence>
<evidence type="ECO:0000313" key="4">
    <source>
        <dbReference type="Proteomes" id="UP000735302"/>
    </source>
</evidence>
<feature type="transmembrane region" description="Helical" evidence="2">
    <location>
        <begin position="274"/>
        <end position="295"/>
    </location>
</feature>
<evidence type="ECO:0000256" key="1">
    <source>
        <dbReference type="SAM" id="MobiDB-lite"/>
    </source>
</evidence>
<protein>
    <recommendedName>
        <fullName evidence="5">EGF-like domain-containing protein</fullName>
    </recommendedName>
</protein>
<comment type="caution">
    <text evidence="3">The sequence shown here is derived from an EMBL/GenBank/DDBJ whole genome shotgun (WGS) entry which is preliminary data.</text>
</comment>
<evidence type="ECO:0008006" key="5">
    <source>
        <dbReference type="Google" id="ProtNLM"/>
    </source>
</evidence>
<dbReference type="Proteomes" id="UP000735302">
    <property type="component" value="Unassembled WGS sequence"/>
</dbReference>
<name>A0AAV3ZEF3_9GAST</name>
<dbReference type="EMBL" id="BLXT01002298">
    <property type="protein sequence ID" value="GFN92763.1"/>
    <property type="molecule type" value="Genomic_DNA"/>
</dbReference>